<feature type="domain" description="Succinylglutamate desuccinylase/Aspartoacylase catalytic" evidence="7">
    <location>
        <begin position="53"/>
        <end position="244"/>
    </location>
</feature>
<comment type="cofactor">
    <cofactor evidence="5">
        <name>Zn(2+)</name>
        <dbReference type="ChEBI" id="CHEBI:29105"/>
    </cofactor>
    <text evidence="5">Binds 1 zinc ion per subunit.</text>
</comment>
<dbReference type="GO" id="GO:0009017">
    <property type="term" value="F:succinylglutamate desuccinylase activity"/>
    <property type="evidence" value="ECO:0007669"/>
    <property type="project" value="UniProtKB-EC"/>
</dbReference>
<dbReference type="InterPro" id="IPR055438">
    <property type="entry name" value="AstE_AspA_cat"/>
</dbReference>
<dbReference type="STRING" id="1123491.SAMN02745782_00340"/>
<evidence type="ECO:0000256" key="1">
    <source>
        <dbReference type="ARBA" id="ARBA00022503"/>
    </source>
</evidence>
<reference evidence="9" key="1">
    <citation type="submission" date="2017-02" db="EMBL/GenBank/DDBJ databases">
        <authorList>
            <person name="Varghese N."/>
            <person name="Submissions S."/>
        </authorList>
    </citation>
    <scope>NUCLEOTIDE SEQUENCE [LARGE SCALE GENOMIC DNA]</scope>
    <source>
        <strain evidence="9">DSM 19608</strain>
    </source>
</reference>
<keyword evidence="3 5" id="KW-0378">Hydrolase</keyword>
<dbReference type="UniPathway" id="UPA00185">
    <property type="reaction ID" value="UER00283"/>
</dbReference>
<feature type="active site" evidence="5">
    <location>
        <position position="219"/>
    </location>
</feature>
<evidence type="ECO:0000259" key="6">
    <source>
        <dbReference type="Pfam" id="PF04952"/>
    </source>
</evidence>
<keyword evidence="9" id="KW-1185">Reference proteome</keyword>
<dbReference type="NCBIfam" id="NF003706">
    <property type="entry name" value="PRK05324.1"/>
    <property type="match status" value="1"/>
</dbReference>
<evidence type="ECO:0000256" key="5">
    <source>
        <dbReference type="HAMAP-Rule" id="MF_00767"/>
    </source>
</evidence>
<dbReference type="GO" id="GO:0016788">
    <property type="term" value="F:hydrolase activity, acting on ester bonds"/>
    <property type="evidence" value="ECO:0007669"/>
    <property type="project" value="UniProtKB-UniRule"/>
</dbReference>
<dbReference type="InterPro" id="IPR050178">
    <property type="entry name" value="AspA/AstE_fam"/>
</dbReference>
<dbReference type="Gene3D" id="3.40.630.10">
    <property type="entry name" value="Zn peptidases"/>
    <property type="match status" value="1"/>
</dbReference>
<dbReference type="HAMAP" id="MF_00767">
    <property type="entry name" value="Arg_catab_AstE"/>
    <property type="match status" value="1"/>
</dbReference>
<comment type="catalytic activity">
    <reaction evidence="5">
        <text>N-succinyl-L-glutamate + H2O = L-glutamate + succinate</text>
        <dbReference type="Rhea" id="RHEA:15169"/>
        <dbReference type="ChEBI" id="CHEBI:15377"/>
        <dbReference type="ChEBI" id="CHEBI:29985"/>
        <dbReference type="ChEBI" id="CHEBI:30031"/>
        <dbReference type="ChEBI" id="CHEBI:58763"/>
        <dbReference type="EC" id="3.5.1.96"/>
    </reaction>
</comment>
<dbReference type="AlphaFoldDB" id="A0A1T4KWI1"/>
<evidence type="ECO:0000259" key="7">
    <source>
        <dbReference type="Pfam" id="PF24827"/>
    </source>
</evidence>
<dbReference type="PANTHER" id="PTHR15162:SF7">
    <property type="entry name" value="SUCCINYLGLUTAMATE DESUCCINYLASE"/>
    <property type="match status" value="1"/>
</dbReference>
<dbReference type="SUPFAM" id="SSF53187">
    <property type="entry name" value="Zn-dependent exopeptidases"/>
    <property type="match status" value="1"/>
</dbReference>
<evidence type="ECO:0000256" key="3">
    <source>
        <dbReference type="ARBA" id="ARBA00022801"/>
    </source>
</evidence>
<dbReference type="GeneID" id="70583439"/>
<dbReference type="Proteomes" id="UP000190834">
    <property type="component" value="Unassembled WGS sequence"/>
</dbReference>
<dbReference type="RefSeq" id="WP_078924763.1">
    <property type="nucleotide sequence ID" value="NZ_FUXB01000002.1"/>
</dbReference>
<dbReference type="EMBL" id="FUXB01000002">
    <property type="protein sequence ID" value="SJZ46785.1"/>
    <property type="molecule type" value="Genomic_DNA"/>
</dbReference>
<gene>
    <name evidence="5" type="primary">astE</name>
    <name evidence="8" type="ORF">SAMN02745782_00340</name>
</gene>
<dbReference type="Pfam" id="PF04952">
    <property type="entry name" value="AstE_AspA_hybrid"/>
    <property type="match status" value="1"/>
</dbReference>
<evidence type="ECO:0000313" key="8">
    <source>
        <dbReference type="EMBL" id="SJZ46785.1"/>
    </source>
</evidence>
<comment type="function">
    <text evidence="5">Transforms N(2)-succinylglutamate into succinate and glutamate.</text>
</comment>
<dbReference type="OrthoDB" id="5290473at2"/>
<dbReference type="PANTHER" id="PTHR15162">
    <property type="entry name" value="ASPARTOACYLASE"/>
    <property type="match status" value="1"/>
</dbReference>
<proteinExistence type="inferred from homology"/>
<evidence type="ECO:0000313" key="9">
    <source>
        <dbReference type="Proteomes" id="UP000190834"/>
    </source>
</evidence>
<dbReference type="InterPro" id="IPR016681">
    <property type="entry name" value="SuccinylGlu_desuccinylase"/>
</dbReference>
<feature type="binding site" evidence="5">
    <location>
        <position position="66"/>
    </location>
    <ligand>
        <name>Zn(2+)</name>
        <dbReference type="ChEBI" id="CHEBI:29105"/>
    </ligand>
</feature>
<dbReference type="PIRSF" id="PIRSF017020">
    <property type="entry name" value="AstE"/>
    <property type="match status" value="1"/>
</dbReference>
<dbReference type="EC" id="3.5.1.96" evidence="5"/>
<accession>A0A1T4KWI1</accession>
<keyword evidence="2 5" id="KW-0479">Metal-binding</keyword>
<keyword evidence="4 5" id="KW-0862">Zinc</keyword>
<keyword evidence="1 5" id="KW-0056">Arginine metabolism</keyword>
<organism evidence="8 9">
    <name type="scientific">Vibrio cincinnatiensis DSM 19608</name>
    <dbReference type="NCBI Taxonomy" id="1123491"/>
    <lineage>
        <taxon>Bacteria</taxon>
        <taxon>Pseudomonadati</taxon>
        <taxon>Pseudomonadota</taxon>
        <taxon>Gammaproteobacteria</taxon>
        <taxon>Vibrionales</taxon>
        <taxon>Vibrionaceae</taxon>
        <taxon>Vibrio</taxon>
    </lineage>
</organism>
<dbReference type="Pfam" id="PF24827">
    <property type="entry name" value="AstE_AspA_cat"/>
    <property type="match status" value="1"/>
</dbReference>
<feature type="binding site" evidence="5">
    <location>
        <position position="63"/>
    </location>
    <ligand>
        <name>Zn(2+)</name>
        <dbReference type="ChEBI" id="CHEBI:29105"/>
    </ligand>
</feature>
<evidence type="ECO:0000256" key="2">
    <source>
        <dbReference type="ARBA" id="ARBA00022723"/>
    </source>
</evidence>
<feature type="domain" description="AstE/AspA barrel-sandwich hybrid" evidence="6">
    <location>
        <begin position="257"/>
        <end position="329"/>
    </location>
</feature>
<sequence>MTKSLFRQSFLFDSLDLEQPVLCGEVTTDLGVTVKLHERGLVEVVPAQSNTQTKHIIISCGIHGDETAPMELVDKLLEDILSGFQTVKERCLFIFAHPEAMQKHTRFIEDNLNRLFDDKPHSHTQEYVIAKHLKKTVTDFYAGTAPTLRWHLDLHCAIRQSKHYSFAVSPKTRHPVRSRALMQFIEQAHIDAVMLANAPSSTFSWFSAEHFAAQAMTIELGQTARLGENDLSRLVAFDLALRDLVSRETPEHLPKNPVIYRVSRTIVRMHDDFDFRFGEDVENFTAFMHGEVFGHDGDKPLMAKNEGEAVVFPNRHVAIGQRAALMVCKVDTRYEEDQLVYD</sequence>
<dbReference type="InterPro" id="IPR007036">
    <property type="entry name" value="Aste_AspA_hybrid_dom"/>
</dbReference>
<dbReference type="GO" id="GO:0019544">
    <property type="term" value="P:L-arginine catabolic process to L-glutamate"/>
    <property type="evidence" value="ECO:0007669"/>
    <property type="project" value="UniProtKB-UniRule"/>
</dbReference>
<feature type="binding site" evidence="5">
    <location>
        <position position="155"/>
    </location>
    <ligand>
        <name>Zn(2+)</name>
        <dbReference type="ChEBI" id="CHEBI:29105"/>
    </ligand>
</feature>
<protein>
    <recommendedName>
        <fullName evidence="5">Succinylglutamate desuccinylase</fullName>
        <ecNumber evidence="5">3.5.1.96</ecNumber>
    </recommendedName>
</protein>
<dbReference type="GO" id="GO:0019545">
    <property type="term" value="P:L-arginine catabolic process to succinate"/>
    <property type="evidence" value="ECO:0007669"/>
    <property type="project" value="UniProtKB-UniRule"/>
</dbReference>
<comment type="similarity">
    <text evidence="5">Belongs to the AspA/AstE family. Succinylglutamate desuccinylase subfamily.</text>
</comment>
<dbReference type="CDD" id="cd03855">
    <property type="entry name" value="M14_ASTE"/>
    <property type="match status" value="1"/>
</dbReference>
<evidence type="ECO:0000256" key="4">
    <source>
        <dbReference type="ARBA" id="ARBA00022833"/>
    </source>
</evidence>
<name>A0A1T4KWI1_VIBCI</name>
<comment type="pathway">
    <text evidence="5">Amino-acid degradation; L-arginine degradation via AST pathway; L-glutamate and succinate from L-arginine: step 5/5.</text>
</comment>
<dbReference type="GO" id="GO:0008270">
    <property type="term" value="F:zinc ion binding"/>
    <property type="evidence" value="ECO:0007669"/>
    <property type="project" value="UniProtKB-UniRule"/>
</dbReference>